<keyword evidence="18" id="KW-1185">Reference proteome</keyword>
<feature type="binding site" evidence="12">
    <location>
        <position position="568"/>
    </location>
    <ligand>
        <name>Zn(2+)</name>
        <dbReference type="ChEBI" id="CHEBI:29105"/>
    </ligand>
</feature>
<dbReference type="GO" id="GO:0004813">
    <property type="term" value="F:alanine-tRNA ligase activity"/>
    <property type="evidence" value="ECO:0007669"/>
    <property type="project" value="UniProtKB-UniRule"/>
</dbReference>
<comment type="caution">
    <text evidence="16">The sequence shown here is derived from an EMBL/GenBank/DDBJ whole genome shotgun (WGS) entry which is preliminary data.</text>
</comment>
<comment type="similarity">
    <text evidence="2 12">Belongs to the class-II aminoacyl-tRNA synthetase family.</text>
</comment>
<sequence>MSGVNEIRSTFLDYFKKNGHEIVPSSPLVPRNDPTLMFTNAGMVQFKNVFTGLEQRPYTTASTAQKCVRAGGKHNDLDNVGYTARHHTFFEMLGNFSFGDYFKERAIELAWNLITKEFGLDAKRLLVTVYHTDDDAFNLWKKIAGLSDDKIIRIATSDNFWAMGDTGPCGPCSEIFYDHGDHIWGGPPGSPEEDGDRFIEIWNLVFMQFEQITKEQRVDLPRPSIDTGMGLERVAAVLQGKHDNYDIDLFRALIEASEEATGVKAEGEHRASHRVIADHLRSSAFLIADGVLPSNEGRGYVLRRIMRRAMRHAQLLGAKEPLMWKLLPALIQQMGRAYPELVRAEALTSETLKLEETRFRKTLERGLSLLNDATSDLHKGDSLDGETAFKLYDTYGFPLDLTQDALRARGIGVDISSFTDAMERQKAEARSHWTGSGDKATETIWFELKEKNGATEFLGYDTESAEGVIQAIVRDGVAVDSASAGDKVQIVVNQTPFYGESGGQMGDTGVISSDHGKLVVGDTQKKGEGLFVHSSEVSEGKIKVGDAVVLTVDHNRRSRLRANHSATHLLHEALREVLGTHVAQKGSLVAPERLRFDVSHPKPMSAEELKVVEEMANEIILQNSPVTTRLMSVDDAIAEGAMALFGEKYGDEVRVVSMGQGVRGAKSGKPYSVELCGGTHVSATGQIGLVRILGESAVGAGVRRIEAVTGESALSYLAEQDERVKNLASTLKVQPADVVSRVESLMDERRKLERELADAKRKLAMGGSQGGTADAVREVNGVKFLGKPISGVDPKDLKGMADEAKASLGSGVVTLIGVSDDGKASAVVAVTEDLVGRFSAVDLVRVASAALGGKGGGGRPDMAQAGGPDGAKADEAIEAIAAALAG</sequence>
<gene>
    <name evidence="12 16" type="primary">alaS</name>
    <name evidence="15" type="ORF">GGD45_000767</name>
    <name evidence="16" type="ORF">GXW80_08990</name>
</gene>
<keyword evidence="7 12" id="KW-0862">Zinc</keyword>
<comment type="catalytic activity">
    <reaction evidence="12">
        <text>tRNA(Ala) + L-alanine + ATP = L-alanyl-tRNA(Ala) + AMP + diphosphate</text>
        <dbReference type="Rhea" id="RHEA:12540"/>
        <dbReference type="Rhea" id="RHEA-COMP:9657"/>
        <dbReference type="Rhea" id="RHEA-COMP:9923"/>
        <dbReference type="ChEBI" id="CHEBI:30616"/>
        <dbReference type="ChEBI" id="CHEBI:33019"/>
        <dbReference type="ChEBI" id="CHEBI:57972"/>
        <dbReference type="ChEBI" id="CHEBI:78442"/>
        <dbReference type="ChEBI" id="CHEBI:78497"/>
        <dbReference type="ChEBI" id="CHEBI:456215"/>
        <dbReference type="EC" id="6.1.1.7"/>
    </reaction>
</comment>
<dbReference type="FunFam" id="3.30.54.20:FF:000001">
    <property type="entry name" value="Alanine--tRNA ligase"/>
    <property type="match status" value="1"/>
</dbReference>
<evidence type="ECO:0000256" key="1">
    <source>
        <dbReference type="ARBA" id="ARBA00004496"/>
    </source>
</evidence>
<evidence type="ECO:0000256" key="13">
    <source>
        <dbReference type="SAM" id="Coils"/>
    </source>
</evidence>
<dbReference type="InterPro" id="IPR018162">
    <property type="entry name" value="Ala-tRNA-ligase_IIc_anticod-bd"/>
</dbReference>
<dbReference type="PRINTS" id="PR00980">
    <property type="entry name" value="TRNASYNTHALA"/>
</dbReference>
<dbReference type="InterPro" id="IPR018164">
    <property type="entry name" value="Ala-tRNA-synth_IIc_N"/>
</dbReference>
<dbReference type="GO" id="GO:0008270">
    <property type="term" value="F:zinc ion binding"/>
    <property type="evidence" value="ECO:0007669"/>
    <property type="project" value="UniProtKB-UniRule"/>
</dbReference>
<dbReference type="SMART" id="SM00863">
    <property type="entry name" value="tRNA_SAD"/>
    <property type="match status" value="1"/>
</dbReference>
<evidence type="ECO:0000256" key="9">
    <source>
        <dbReference type="ARBA" id="ARBA00022884"/>
    </source>
</evidence>
<keyword evidence="12" id="KW-0963">Cytoplasm</keyword>
<dbReference type="PROSITE" id="PS50860">
    <property type="entry name" value="AA_TRNA_LIGASE_II_ALA"/>
    <property type="match status" value="1"/>
</dbReference>
<dbReference type="InterPro" id="IPR009000">
    <property type="entry name" value="Transl_B-barrel_sf"/>
</dbReference>
<proteinExistence type="inferred from homology"/>
<dbReference type="Gene3D" id="3.30.930.10">
    <property type="entry name" value="Bira Bifunctional Protein, Domain 2"/>
    <property type="match status" value="1"/>
</dbReference>
<reference evidence="15 18" key="2">
    <citation type="submission" date="2020-08" db="EMBL/GenBank/DDBJ databases">
        <title>Genomic Encyclopedia of Type Strains, Phase IV (KMG-V): Genome sequencing to study the core and pangenomes of soil and plant-associated prokaryotes.</title>
        <authorList>
            <person name="Whitman W."/>
        </authorList>
    </citation>
    <scope>NUCLEOTIDE SEQUENCE [LARGE SCALE GENOMIC DNA]</scope>
    <source>
        <strain evidence="15 18">SEMIA 4059</strain>
    </source>
</reference>
<dbReference type="GO" id="GO:0005829">
    <property type="term" value="C:cytosol"/>
    <property type="evidence" value="ECO:0007669"/>
    <property type="project" value="TreeGrafter"/>
</dbReference>
<dbReference type="FunFam" id="2.40.30.130:FF:000001">
    <property type="entry name" value="Alanine--tRNA ligase"/>
    <property type="match status" value="1"/>
</dbReference>
<feature type="binding site" evidence="12">
    <location>
        <position position="676"/>
    </location>
    <ligand>
        <name>Zn(2+)</name>
        <dbReference type="ChEBI" id="CHEBI:29105"/>
    </ligand>
</feature>
<dbReference type="CDD" id="cd00673">
    <property type="entry name" value="AlaRS_core"/>
    <property type="match status" value="1"/>
</dbReference>
<dbReference type="Pfam" id="PF07973">
    <property type="entry name" value="tRNA_SAD"/>
    <property type="match status" value="1"/>
</dbReference>
<comment type="cofactor">
    <cofactor evidence="12">
        <name>Zn(2+)</name>
        <dbReference type="ChEBI" id="CHEBI:29105"/>
    </cofactor>
    <text evidence="12">Binds 1 zinc ion per subunit.</text>
</comment>
<protein>
    <recommendedName>
        <fullName evidence="12">Alanine--tRNA ligase</fullName>
        <ecNumber evidence="12">6.1.1.7</ecNumber>
    </recommendedName>
    <alternativeName>
        <fullName evidence="12">Alanyl-tRNA synthetase</fullName>
        <shortName evidence="12">AlaRS</shortName>
    </alternativeName>
</protein>
<evidence type="ECO:0000256" key="2">
    <source>
        <dbReference type="ARBA" id="ARBA00008226"/>
    </source>
</evidence>
<keyword evidence="5 12" id="KW-0479">Metal-binding</keyword>
<evidence type="ECO:0000256" key="3">
    <source>
        <dbReference type="ARBA" id="ARBA00022555"/>
    </source>
</evidence>
<dbReference type="InterPro" id="IPR023033">
    <property type="entry name" value="Ala_tRNA_ligase_euk/bac"/>
</dbReference>
<dbReference type="Gene3D" id="3.10.310.40">
    <property type="match status" value="1"/>
</dbReference>
<evidence type="ECO:0000256" key="5">
    <source>
        <dbReference type="ARBA" id="ARBA00022723"/>
    </source>
</evidence>
<dbReference type="AlphaFoldDB" id="A0A6P1C6C0"/>
<dbReference type="Gene3D" id="3.30.980.10">
    <property type="entry name" value="Threonyl-trna Synthetase, Chain A, domain 2"/>
    <property type="match status" value="1"/>
</dbReference>
<feature type="domain" description="Alanyl-transfer RNA synthetases family profile" evidence="14">
    <location>
        <begin position="2"/>
        <end position="719"/>
    </location>
</feature>
<keyword evidence="8 12" id="KW-0067">ATP-binding</keyword>
<name>A0A6P1C6C0_RHITR</name>
<keyword evidence="9 12" id="KW-0694">RNA-binding</keyword>
<dbReference type="Proteomes" id="UP000471190">
    <property type="component" value="Unassembled WGS sequence"/>
</dbReference>
<dbReference type="Gene3D" id="3.30.54.20">
    <property type="match status" value="1"/>
</dbReference>
<evidence type="ECO:0000313" key="16">
    <source>
        <dbReference type="EMBL" id="NEV11133.1"/>
    </source>
</evidence>
<dbReference type="SUPFAM" id="SSF101353">
    <property type="entry name" value="Putative anticodon-binding domain of alanyl-tRNA synthetase (AlaRS)"/>
    <property type="match status" value="1"/>
</dbReference>
<keyword evidence="11 12" id="KW-0030">Aminoacyl-tRNA synthetase</keyword>
<feature type="binding site" evidence="12">
    <location>
        <position position="680"/>
    </location>
    <ligand>
        <name>Zn(2+)</name>
        <dbReference type="ChEBI" id="CHEBI:29105"/>
    </ligand>
</feature>
<dbReference type="GO" id="GO:0006419">
    <property type="term" value="P:alanyl-tRNA aminoacylation"/>
    <property type="evidence" value="ECO:0007669"/>
    <property type="project" value="UniProtKB-UniRule"/>
</dbReference>
<comment type="function">
    <text evidence="12">Catalyzes the attachment of alanine to tRNA(Ala) in a two-step reaction: alanine is first activated by ATP to form Ala-AMP and then transferred to the acceptor end of tRNA(Ala). Also edits incorrectly charged Ser-tRNA(Ala) and Gly-tRNA(Ala) via its editing domain.</text>
</comment>
<comment type="subcellular location">
    <subcellularLocation>
        <location evidence="1 12">Cytoplasm</location>
    </subcellularLocation>
</comment>
<dbReference type="Gene3D" id="6.10.250.550">
    <property type="match status" value="1"/>
</dbReference>
<dbReference type="Pfam" id="PF02272">
    <property type="entry name" value="DHHA1"/>
    <property type="match status" value="1"/>
</dbReference>
<dbReference type="GO" id="GO:0002161">
    <property type="term" value="F:aminoacyl-tRNA deacylase activity"/>
    <property type="evidence" value="ECO:0007669"/>
    <property type="project" value="TreeGrafter"/>
</dbReference>
<dbReference type="SUPFAM" id="SSF55681">
    <property type="entry name" value="Class II aaRS and biotin synthetases"/>
    <property type="match status" value="1"/>
</dbReference>
<dbReference type="NCBIfam" id="TIGR00344">
    <property type="entry name" value="alaS"/>
    <property type="match status" value="1"/>
</dbReference>
<evidence type="ECO:0000313" key="18">
    <source>
        <dbReference type="Proteomes" id="UP000526625"/>
    </source>
</evidence>
<evidence type="ECO:0000256" key="12">
    <source>
        <dbReference type="HAMAP-Rule" id="MF_00036"/>
    </source>
</evidence>
<dbReference type="Proteomes" id="UP000526625">
    <property type="component" value="Unassembled WGS sequence"/>
</dbReference>
<dbReference type="InterPro" id="IPR050058">
    <property type="entry name" value="Ala-tRNA_ligase"/>
</dbReference>
<feature type="binding site" evidence="12">
    <location>
        <position position="564"/>
    </location>
    <ligand>
        <name>Zn(2+)</name>
        <dbReference type="ChEBI" id="CHEBI:29105"/>
    </ligand>
</feature>
<keyword evidence="6 12" id="KW-0547">Nucleotide-binding</keyword>
<evidence type="ECO:0000259" key="14">
    <source>
        <dbReference type="PROSITE" id="PS50860"/>
    </source>
</evidence>
<dbReference type="GO" id="GO:0005524">
    <property type="term" value="F:ATP binding"/>
    <property type="evidence" value="ECO:0007669"/>
    <property type="project" value="UniProtKB-UniRule"/>
</dbReference>
<dbReference type="PANTHER" id="PTHR11777">
    <property type="entry name" value="ALANYL-TRNA SYNTHETASE"/>
    <property type="match status" value="1"/>
</dbReference>
<dbReference type="SUPFAM" id="SSF55186">
    <property type="entry name" value="ThrRS/AlaRS common domain"/>
    <property type="match status" value="1"/>
</dbReference>
<keyword evidence="10 12" id="KW-0648">Protein biosynthesis</keyword>
<reference evidence="16 17" key="1">
    <citation type="submission" date="2020-02" db="EMBL/GenBank/DDBJ databases">
        <title>Draft genome sequence of Rhizobium tropici.</title>
        <authorList>
            <person name="Khayi S."/>
            <person name="Jemo M."/>
        </authorList>
    </citation>
    <scope>NUCLEOTIDE SEQUENCE [LARGE SCALE GENOMIC DNA]</scope>
    <source>
        <strain evidence="16 17">A12</strain>
    </source>
</reference>
<keyword evidence="13" id="KW-0175">Coiled coil</keyword>
<dbReference type="InterPro" id="IPR018163">
    <property type="entry name" value="Thr/Ala-tRNA-synth_IIc_edit"/>
</dbReference>
<dbReference type="InterPro" id="IPR045864">
    <property type="entry name" value="aa-tRNA-synth_II/BPL/LPL"/>
</dbReference>
<dbReference type="EMBL" id="JACHBF010000002">
    <property type="protein sequence ID" value="MBB6490377.1"/>
    <property type="molecule type" value="Genomic_DNA"/>
</dbReference>
<evidence type="ECO:0000256" key="6">
    <source>
        <dbReference type="ARBA" id="ARBA00022741"/>
    </source>
</evidence>
<organism evidence="16 17">
    <name type="scientific">Rhizobium tropici</name>
    <dbReference type="NCBI Taxonomy" id="398"/>
    <lineage>
        <taxon>Bacteria</taxon>
        <taxon>Pseudomonadati</taxon>
        <taxon>Pseudomonadota</taxon>
        <taxon>Alphaproteobacteria</taxon>
        <taxon>Hyphomicrobiales</taxon>
        <taxon>Rhizobiaceae</taxon>
        <taxon>Rhizobium/Agrobacterium group</taxon>
        <taxon>Rhizobium</taxon>
    </lineage>
</organism>
<dbReference type="FunFam" id="3.30.980.10:FF:000004">
    <property type="entry name" value="Alanine--tRNA ligase, cytoplasmic"/>
    <property type="match status" value="1"/>
</dbReference>
<evidence type="ECO:0000256" key="11">
    <source>
        <dbReference type="ARBA" id="ARBA00023146"/>
    </source>
</evidence>
<dbReference type="Pfam" id="PF01411">
    <property type="entry name" value="tRNA-synt_2c"/>
    <property type="match status" value="1"/>
</dbReference>
<evidence type="ECO:0000256" key="8">
    <source>
        <dbReference type="ARBA" id="ARBA00022840"/>
    </source>
</evidence>
<dbReference type="FunFam" id="3.10.310.40:FF:000001">
    <property type="entry name" value="Alanine--tRNA ligase"/>
    <property type="match status" value="1"/>
</dbReference>
<dbReference type="EC" id="6.1.1.7" evidence="12"/>
<dbReference type="RefSeq" id="WP_015340069.1">
    <property type="nucleotide sequence ID" value="NZ_JAADZA010000007.1"/>
</dbReference>
<evidence type="ECO:0000313" key="17">
    <source>
        <dbReference type="Proteomes" id="UP000471190"/>
    </source>
</evidence>
<comment type="domain">
    <text evidence="12">Consists of three domains; the N-terminal catalytic domain, the editing domain and the C-terminal C-Ala domain. The editing domain removes incorrectly charged amino acids, while the C-Ala domain, along with tRNA(Ala), serves as a bridge to cooperatively bring together the editing and aminoacylation centers thus stimulating deacylation of misacylated tRNAs.</text>
</comment>
<dbReference type="GO" id="GO:0045892">
    <property type="term" value="P:negative regulation of DNA-templated transcription"/>
    <property type="evidence" value="ECO:0007669"/>
    <property type="project" value="TreeGrafter"/>
</dbReference>
<dbReference type="InterPro" id="IPR002318">
    <property type="entry name" value="Ala-tRNA-lgiase_IIc"/>
</dbReference>
<evidence type="ECO:0000256" key="10">
    <source>
        <dbReference type="ARBA" id="ARBA00022917"/>
    </source>
</evidence>
<keyword evidence="3 12" id="KW-0820">tRNA-binding</keyword>
<evidence type="ECO:0000256" key="7">
    <source>
        <dbReference type="ARBA" id="ARBA00022833"/>
    </source>
</evidence>
<accession>A0A6P1C6C0</accession>
<dbReference type="PANTHER" id="PTHR11777:SF9">
    <property type="entry name" value="ALANINE--TRNA LIGASE, CYTOPLASMIC"/>
    <property type="match status" value="1"/>
</dbReference>
<dbReference type="InterPro" id="IPR018165">
    <property type="entry name" value="Ala-tRNA-synth_IIc_core"/>
</dbReference>
<dbReference type="SUPFAM" id="SSF50447">
    <property type="entry name" value="Translation proteins"/>
    <property type="match status" value="1"/>
</dbReference>
<dbReference type="EMBL" id="JAADZA010000007">
    <property type="protein sequence ID" value="NEV11133.1"/>
    <property type="molecule type" value="Genomic_DNA"/>
</dbReference>
<dbReference type="HAMAP" id="MF_00036_B">
    <property type="entry name" value="Ala_tRNA_synth_B"/>
    <property type="match status" value="1"/>
</dbReference>
<dbReference type="InterPro" id="IPR012947">
    <property type="entry name" value="tRNA_SAD"/>
</dbReference>
<dbReference type="InterPro" id="IPR003156">
    <property type="entry name" value="DHHA1_dom"/>
</dbReference>
<dbReference type="GO" id="GO:0000049">
    <property type="term" value="F:tRNA binding"/>
    <property type="evidence" value="ECO:0007669"/>
    <property type="project" value="UniProtKB-KW"/>
</dbReference>
<dbReference type="Gene3D" id="2.40.30.130">
    <property type="match status" value="1"/>
</dbReference>
<evidence type="ECO:0000256" key="4">
    <source>
        <dbReference type="ARBA" id="ARBA00022598"/>
    </source>
</evidence>
<evidence type="ECO:0000313" key="15">
    <source>
        <dbReference type="EMBL" id="MBB6490377.1"/>
    </source>
</evidence>
<feature type="coiled-coil region" evidence="13">
    <location>
        <begin position="742"/>
        <end position="769"/>
    </location>
</feature>
<dbReference type="FunFam" id="3.30.930.10:FF:000004">
    <property type="entry name" value="Alanine--tRNA ligase"/>
    <property type="match status" value="1"/>
</dbReference>
<keyword evidence="4 12" id="KW-0436">Ligase</keyword>